<evidence type="ECO:0000256" key="2">
    <source>
        <dbReference type="SAM" id="MobiDB-lite"/>
    </source>
</evidence>
<gene>
    <name evidence="4" type="ORF">U0070_013663</name>
</gene>
<dbReference type="CDD" id="cd12283">
    <property type="entry name" value="RRM1_RBM39_like"/>
    <property type="match status" value="1"/>
</dbReference>
<feature type="compositionally biased region" description="Basic residues" evidence="2">
    <location>
        <begin position="50"/>
        <end position="67"/>
    </location>
</feature>
<dbReference type="GO" id="GO:0005634">
    <property type="term" value="C:nucleus"/>
    <property type="evidence" value="ECO:0007669"/>
    <property type="project" value="InterPro"/>
</dbReference>
<dbReference type="GO" id="GO:0003723">
    <property type="term" value="F:RNA binding"/>
    <property type="evidence" value="ECO:0007669"/>
    <property type="project" value="UniProtKB-UniRule"/>
</dbReference>
<dbReference type="GO" id="GO:0006397">
    <property type="term" value="P:mRNA processing"/>
    <property type="evidence" value="ECO:0007669"/>
    <property type="project" value="InterPro"/>
</dbReference>
<accession>A0AAW0JMS2</accession>
<evidence type="ECO:0000256" key="1">
    <source>
        <dbReference type="PROSITE-ProRule" id="PRU00176"/>
    </source>
</evidence>
<organism evidence="4 5">
    <name type="scientific">Myodes glareolus</name>
    <name type="common">Bank vole</name>
    <name type="synonym">Clethrionomys glareolus</name>
    <dbReference type="NCBI Taxonomy" id="447135"/>
    <lineage>
        <taxon>Eukaryota</taxon>
        <taxon>Metazoa</taxon>
        <taxon>Chordata</taxon>
        <taxon>Craniata</taxon>
        <taxon>Vertebrata</taxon>
        <taxon>Euteleostomi</taxon>
        <taxon>Mammalia</taxon>
        <taxon>Eutheria</taxon>
        <taxon>Euarchontoglires</taxon>
        <taxon>Glires</taxon>
        <taxon>Rodentia</taxon>
        <taxon>Myomorpha</taxon>
        <taxon>Muroidea</taxon>
        <taxon>Cricetidae</taxon>
        <taxon>Arvicolinae</taxon>
        <taxon>Myodes</taxon>
    </lineage>
</organism>
<evidence type="ECO:0000313" key="4">
    <source>
        <dbReference type="EMBL" id="KAK7828037.1"/>
    </source>
</evidence>
<feature type="region of interest" description="Disordered" evidence="2">
    <location>
        <begin position="39"/>
        <end position="76"/>
    </location>
</feature>
<evidence type="ECO:0000313" key="5">
    <source>
        <dbReference type="Proteomes" id="UP001488838"/>
    </source>
</evidence>
<proteinExistence type="predicted"/>
<dbReference type="AlphaFoldDB" id="A0AAW0JMS2"/>
<feature type="domain" description="RRM" evidence="3">
    <location>
        <begin position="84"/>
        <end position="168"/>
    </location>
</feature>
<dbReference type="EMBL" id="JBBHLL010000028">
    <property type="protein sequence ID" value="KAK7828037.1"/>
    <property type="molecule type" value="Genomic_DNA"/>
</dbReference>
<dbReference type="InterPro" id="IPR000504">
    <property type="entry name" value="RRM_dom"/>
</dbReference>
<dbReference type="SMART" id="SM00360">
    <property type="entry name" value="RRM"/>
    <property type="match status" value="1"/>
</dbReference>
<sequence length="178" mass="20499">KEEKKKKARAEVVVMREREAKVGNGSEVEIEKGKRAKAGKMEIGLPHGIKLSRRRSQSKNPFRKHKSPVREPVDNLTPEERDARTVFCMQLAARIRPRDLEEFFSTVGKVQDVRMIFDRNSRCSKGIAYVEFVDVSLVPLAIGLTDQLKQVDLRDMDSLHFLIENVPKKLWNNLMDLN</sequence>
<reference evidence="4 5" key="1">
    <citation type="journal article" date="2023" name="bioRxiv">
        <title>Conserved and derived expression patterns and positive selection on dental genes reveal complex evolutionary context of ever-growing rodent molars.</title>
        <authorList>
            <person name="Calamari Z.T."/>
            <person name="Song A."/>
            <person name="Cohen E."/>
            <person name="Akter M."/>
            <person name="Roy R.D."/>
            <person name="Hallikas O."/>
            <person name="Christensen M.M."/>
            <person name="Li P."/>
            <person name="Marangoni P."/>
            <person name="Jernvall J."/>
            <person name="Klein O.D."/>
        </authorList>
    </citation>
    <scope>NUCLEOTIDE SEQUENCE [LARGE SCALE GENOMIC DNA]</scope>
    <source>
        <strain evidence="4">V071</strain>
    </source>
</reference>
<keyword evidence="1" id="KW-0694">RNA-binding</keyword>
<dbReference type="PROSITE" id="PS50102">
    <property type="entry name" value="RRM"/>
    <property type="match status" value="1"/>
</dbReference>
<dbReference type="Proteomes" id="UP001488838">
    <property type="component" value="Unassembled WGS sequence"/>
</dbReference>
<comment type="caution">
    <text evidence="4">The sequence shown here is derived from an EMBL/GenBank/DDBJ whole genome shotgun (WGS) entry which is preliminary data.</text>
</comment>
<keyword evidence="5" id="KW-1185">Reference proteome</keyword>
<dbReference type="SUPFAM" id="SSF54928">
    <property type="entry name" value="RNA-binding domain, RBD"/>
    <property type="match status" value="1"/>
</dbReference>
<dbReference type="PANTHER" id="PTHR48036">
    <property type="entry name" value="SPLICING FACTOR (PAD-1), PUTATIVE (AFU_ORTHOLOGUE AFUA_1G15810)-RELATED"/>
    <property type="match status" value="1"/>
</dbReference>
<feature type="non-terminal residue" evidence="4">
    <location>
        <position position="1"/>
    </location>
</feature>
<evidence type="ECO:0000259" key="3">
    <source>
        <dbReference type="PROSITE" id="PS50102"/>
    </source>
</evidence>
<dbReference type="Pfam" id="PF00076">
    <property type="entry name" value="RRM_1"/>
    <property type="match status" value="1"/>
</dbReference>
<dbReference type="Gene3D" id="3.30.70.330">
    <property type="match status" value="1"/>
</dbReference>
<protein>
    <recommendedName>
        <fullName evidence="3">RRM domain-containing protein</fullName>
    </recommendedName>
</protein>
<dbReference type="InterPro" id="IPR035979">
    <property type="entry name" value="RBD_domain_sf"/>
</dbReference>
<name>A0AAW0JMS2_MYOGA</name>
<dbReference type="InterPro" id="IPR012677">
    <property type="entry name" value="Nucleotide-bd_a/b_plait_sf"/>
</dbReference>
<dbReference type="InterPro" id="IPR006509">
    <property type="entry name" value="RBM39_SF"/>
</dbReference>